<keyword evidence="3" id="KW-1185">Reference proteome</keyword>
<feature type="region of interest" description="Disordered" evidence="1">
    <location>
        <begin position="1"/>
        <end position="29"/>
    </location>
</feature>
<protein>
    <submittedName>
        <fullName evidence="2">Uncharacterized protein</fullName>
    </submittedName>
</protein>
<feature type="compositionally biased region" description="Polar residues" evidence="1">
    <location>
        <begin position="1161"/>
        <end position="1180"/>
    </location>
</feature>
<feature type="region of interest" description="Disordered" evidence="1">
    <location>
        <begin position="1267"/>
        <end position="1300"/>
    </location>
</feature>
<comment type="caution">
    <text evidence="2">The sequence shown here is derived from an EMBL/GenBank/DDBJ whole genome shotgun (WGS) entry which is preliminary data.</text>
</comment>
<name>A0AAV3ZB41_9GAST</name>
<feature type="compositionally biased region" description="Basic and acidic residues" evidence="1">
    <location>
        <begin position="423"/>
        <end position="447"/>
    </location>
</feature>
<feature type="region of interest" description="Disordered" evidence="1">
    <location>
        <begin position="181"/>
        <end position="207"/>
    </location>
</feature>
<feature type="region of interest" description="Disordered" evidence="1">
    <location>
        <begin position="1042"/>
        <end position="1068"/>
    </location>
</feature>
<feature type="compositionally biased region" description="Basic and acidic residues" evidence="1">
    <location>
        <begin position="607"/>
        <end position="632"/>
    </location>
</feature>
<organism evidence="2 3">
    <name type="scientific">Plakobranchus ocellatus</name>
    <dbReference type="NCBI Taxonomy" id="259542"/>
    <lineage>
        <taxon>Eukaryota</taxon>
        <taxon>Metazoa</taxon>
        <taxon>Spiralia</taxon>
        <taxon>Lophotrochozoa</taxon>
        <taxon>Mollusca</taxon>
        <taxon>Gastropoda</taxon>
        <taxon>Heterobranchia</taxon>
        <taxon>Euthyneura</taxon>
        <taxon>Panpulmonata</taxon>
        <taxon>Sacoglossa</taxon>
        <taxon>Placobranchoidea</taxon>
        <taxon>Plakobranchidae</taxon>
        <taxon>Plakobranchus</taxon>
    </lineage>
</organism>
<feature type="region of interest" description="Disordered" evidence="1">
    <location>
        <begin position="42"/>
        <end position="64"/>
    </location>
</feature>
<dbReference type="EMBL" id="BLXT01002679">
    <property type="protein sequence ID" value="GFN96485.1"/>
    <property type="molecule type" value="Genomic_DNA"/>
</dbReference>
<evidence type="ECO:0000313" key="2">
    <source>
        <dbReference type="EMBL" id="GFN96485.1"/>
    </source>
</evidence>
<feature type="compositionally biased region" description="Basic and acidic residues" evidence="1">
    <location>
        <begin position="49"/>
        <end position="64"/>
    </location>
</feature>
<proteinExistence type="predicted"/>
<feature type="region of interest" description="Disordered" evidence="1">
    <location>
        <begin position="1153"/>
        <end position="1199"/>
    </location>
</feature>
<feature type="region of interest" description="Disordered" evidence="1">
    <location>
        <begin position="852"/>
        <end position="882"/>
    </location>
</feature>
<feature type="region of interest" description="Disordered" evidence="1">
    <location>
        <begin position="1801"/>
        <end position="1821"/>
    </location>
</feature>
<evidence type="ECO:0000313" key="3">
    <source>
        <dbReference type="Proteomes" id="UP000735302"/>
    </source>
</evidence>
<feature type="region of interest" description="Disordered" evidence="1">
    <location>
        <begin position="1231"/>
        <end position="1252"/>
    </location>
</feature>
<feature type="region of interest" description="Disordered" evidence="1">
    <location>
        <begin position="1372"/>
        <end position="1418"/>
    </location>
</feature>
<feature type="compositionally biased region" description="Basic and acidic residues" evidence="1">
    <location>
        <begin position="1286"/>
        <end position="1300"/>
    </location>
</feature>
<dbReference type="SUPFAM" id="SSF50494">
    <property type="entry name" value="Trypsin-like serine proteases"/>
    <property type="match status" value="1"/>
</dbReference>
<reference evidence="2 3" key="1">
    <citation type="journal article" date="2021" name="Elife">
        <title>Chloroplast acquisition without the gene transfer in kleptoplastic sea slugs, Plakobranchus ocellatus.</title>
        <authorList>
            <person name="Maeda T."/>
            <person name="Takahashi S."/>
            <person name="Yoshida T."/>
            <person name="Shimamura S."/>
            <person name="Takaki Y."/>
            <person name="Nagai Y."/>
            <person name="Toyoda A."/>
            <person name="Suzuki Y."/>
            <person name="Arimoto A."/>
            <person name="Ishii H."/>
            <person name="Satoh N."/>
            <person name="Nishiyama T."/>
            <person name="Hasebe M."/>
            <person name="Maruyama T."/>
            <person name="Minagawa J."/>
            <person name="Obokata J."/>
            <person name="Shigenobu S."/>
        </authorList>
    </citation>
    <scope>NUCLEOTIDE SEQUENCE [LARGE SCALE GENOMIC DNA]</scope>
</reference>
<feature type="region of interest" description="Disordered" evidence="1">
    <location>
        <begin position="1533"/>
        <end position="1560"/>
    </location>
</feature>
<dbReference type="InterPro" id="IPR009003">
    <property type="entry name" value="Peptidase_S1_PA"/>
</dbReference>
<feature type="region of interest" description="Disordered" evidence="1">
    <location>
        <begin position="423"/>
        <end position="469"/>
    </location>
</feature>
<feature type="compositionally biased region" description="Basic and acidic residues" evidence="1">
    <location>
        <begin position="1395"/>
        <end position="1407"/>
    </location>
</feature>
<feature type="region of interest" description="Disordered" evidence="1">
    <location>
        <begin position="912"/>
        <end position="947"/>
    </location>
</feature>
<evidence type="ECO:0000256" key="1">
    <source>
        <dbReference type="SAM" id="MobiDB-lite"/>
    </source>
</evidence>
<feature type="compositionally biased region" description="Basic and acidic residues" evidence="1">
    <location>
        <begin position="922"/>
        <end position="932"/>
    </location>
</feature>
<gene>
    <name evidence="2" type="ORF">PoB_002299100</name>
</gene>
<dbReference type="Proteomes" id="UP000735302">
    <property type="component" value="Unassembled WGS sequence"/>
</dbReference>
<feature type="region of interest" description="Disordered" evidence="1">
    <location>
        <begin position="595"/>
        <end position="632"/>
    </location>
</feature>
<feature type="compositionally biased region" description="Basic and acidic residues" evidence="1">
    <location>
        <begin position="1181"/>
        <end position="1196"/>
    </location>
</feature>
<accession>A0AAV3ZB41</accession>
<feature type="compositionally biased region" description="Polar residues" evidence="1">
    <location>
        <begin position="1533"/>
        <end position="1543"/>
    </location>
</feature>
<sequence>MSCVENRRRGQRTQMPKDRGHRSLPKKIDIEVKESANLVDRATKNLSNKMDKEAKEPIDELDRSNVHLAQKIDGNVKETISQIHGGSRNLHHETDKELKTPTNLVEKTSKGFPQKMDKKVKAPTHLADRVSGDFVRKTDNDIIESADSVDGATRDIPQKTDKEAKETTNLVDRSIISHPQKINNGAKKPIKPVDKSCTTPAQKTEKEIKGPSDLVGKAIKGLSQKTDKEVKESTSLIDRSSKSLAQKMDKVAKEAKESTNVIERSTISRAWKTEKGARGPTCLVDRGSKSRHQIMDIKVKETANLIARPTKDLSNEMDKEPKEPKSFIVRTKIDLAHMNKNVKETTTQVHGDKSLHYETDKELKAPTNLIDKTRKGFPQETEKELIDRGSGVFVRKTNEEVVKSDDSVCEATRTLPKKMNKAIEKPTNLEDKSSISDAEKMDRDVKEPFNLAGKSSRSLPQKKDKDAKEPITLLDKSNVSVPQKTNKEVKNATSPVDMSSINLPQKMEKEIIEFFSLVLKSSRSLPWKTDKDLKEVKKPAVLVGKATRNFPQQMLIEDEEPADLVDKSTTVFPQKTHKEVKQLIYVVDRSNRSLAQKTEEVEEPADLDDKSATDLRQKNDKVAEQPTNLEDRSSKCCAKKIDKDVKQPSTKAIDKAIKCFFQKMVKVAREPKCPIDRGSRSLSQRMDIEVKESANLVDRATKNLSNKMDEEAKEPINELARSSVHLAQKMDRKVKETATQVHGGRARLHETYKKVKEPTNLVVETRKDFPRKMNKKVKEPTNIVGRVSRNFVRKTNKEVVDSADSLDGGLSKKINKKAIEHISLIERSNVSHPQKMDKEAKEPTNLVDRSSITLQKTFRDATEPRNLAGRSSRTLHHKSDKEIKEPIGLEDTSGSIFPQKMKKVVCKPVSLGDKNSRSLPQKMDKEAKEPTREPTNSIGRSIINHPPKMDREAKNQLTNQVDRWNKNLHPKRDKDIEESLTVLTKSSKGFPQKTKNEFKEPANLLDRGSIGFSQKTNTEDICTNKMGDKSCATLFRKEDKRLSSKGEKFKQNLSHKPAKEDGEPTMQLDKGNKNLALQKTELEIRGPFSLNINNAASQELNWDHVSNRLMIQPDPKFGKCFSEAKDEDSLYRYEEYSFHLKSKEADTAIQPRLTQKEDGENLNQTKAVEAGSNSSFSQNLLKKDKESTKAKNKDNDNLNQTLNIIKGETPKGTNKGSIGLDKKVDNVNKITKPADKGDNSLSHKPCTKNKEFNKPIDKISNLYRKTDREPHNSADRYMTSNFLSQKSKEEEKGPPEPVDNNRKIFALSLHIEDREQKPESISQTKAITRHTLCRPTSQPVNKDTKYVLQKEKNDAITFSPRLVDKEKVKISFSAPQNDSSQKDDNGVSKTNLSRKQNEINKVKDRGNKSPQSHKKRMPSGNLLSFYLVDKGVEKLCELELKDSESGYSSVDAKNAHTFEPALTNLNNPRPVKELSKNVSVPSEDQKAFETVVNLINNYFFHQKKKTTNILHQKMADEDIAGVEKEHKTAKTLQLTNKENSNDIQNKKHDTKSPKSFSSSKDWNFMAPRSVYGKNHISKLNDKENSSLFKSVHGNNHDISKPYEKQKSNSFRPIEKDWSVVAPQSVYGNNHISKLNEKEKSNPFQPIEKDWSVIAPQSVYGIDYDINSTLNKKEKLNSFRPVDKDQNIVAHQSAYGNNHGVSKLNYKDKFISFWPVDKNMLPAHTVDKEKSTAPQSKTIVVKDKNVSRSLDGEILCSSQFFDTNCKSASPMVTRSSGKSIVLSEVTDRKIKSASLLQSSSKWRELSERTQNPEAESEAAKKKKNDQGFHECEVFRASVDAFESAFAWEKCTKNPGHENFIPIAEFSMSLLPTQYQSLAVMGCITNVAKCTTRLRVSYTSWERPDDYTFAVARGTKIPHTGSGYVYRITPGKGLCPCPDSHGSAESNWWKIYVQTACHVVFNTEEAKATKVDLFYDDEKACVDGRMKTMQGMEVLEKSLLGDRCELVCFTHDSVLVKELQSLMEQSRHSFHALCHEQDNRVIPDLCVAVSHPHAQPKQVTLGKVTSRNKLCGIGRRTFSYNTDTCRGSSGAPIIMPLGAIIIKSPWVAPHSTTTDDGKLNMSGVGDIWLLT</sequence>